<evidence type="ECO:0000256" key="11">
    <source>
        <dbReference type="ARBA" id="ARBA00025569"/>
    </source>
</evidence>
<dbReference type="GO" id="GO:0006895">
    <property type="term" value="P:Golgi to endosome transport"/>
    <property type="evidence" value="ECO:0007669"/>
    <property type="project" value="TreeGrafter"/>
</dbReference>
<evidence type="ECO:0000256" key="5">
    <source>
        <dbReference type="ARBA" id="ARBA00022737"/>
    </source>
</evidence>
<dbReference type="SMART" id="SM00602">
    <property type="entry name" value="VPS10"/>
    <property type="match status" value="2"/>
</dbReference>
<feature type="transmembrane region" description="Helical" evidence="16">
    <location>
        <begin position="1354"/>
        <end position="1376"/>
    </location>
</feature>
<evidence type="ECO:0000256" key="4">
    <source>
        <dbReference type="ARBA" id="ARBA00022729"/>
    </source>
</evidence>
<comment type="caution">
    <text evidence="19">The sequence shown here is derived from an EMBL/GenBank/DDBJ whole genome shotgun (WGS) entry which is preliminary data.</text>
</comment>
<feature type="domain" description="VPS10" evidence="18">
    <location>
        <begin position="721"/>
        <end position="1351"/>
    </location>
</feature>
<keyword evidence="5" id="KW-0677">Repeat</keyword>
<dbReference type="FunCoup" id="A0A369KA45">
    <property type="interactions" value="114"/>
</dbReference>
<evidence type="ECO:0000256" key="2">
    <source>
        <dbReference type="ARBA" id="ARBA00015369"/>
    </source>
</evidence>
<keyword evidence="9" id="KW-0675">Receptor</keyword>
<evidence type="ECO:0000256" key="12">
    <source>
        <dbReference type="ARBA" id="ARBA00031250"/>
    </source>
</evidence>
<dbReference type="SUPFAM" id="SSF110296">
    <property type="entry name" value="Oligoxyloglucan reducing end-specific cellobiohydrolase"/>
    <property type="match status" value="2"/>
</dbReference>
<keyword evidence="4 17" id="KW-0732">Signal</keyword>
<comment type="subcellular location">
    <subcellularLocation>
        <location evidence="1">Golgi apparatus</location>
        <location evidence="1">trans-Golgi network membrane</location>
    </subcellularLocation>
    <subcellularLocation>
        <location evidence="15">Prevacuolar compartment membrane</location>
    </subcellularLocation>
</comment>
<dbReference type="EMBL" id="LUEZ02000014">
    <property type="protein sequence ID" value="RDB27786.1"/>
    <property type="molecule type" value="Genomic_DNA"/>
</dbReference>
<evidence type="ECO:0000256" key="8">
    <source>
        <dbReference type="ARBA" id="ARBA00023136"/>
    </source>
</evidence>
<dbReference type="PANTHER" id="PTHR12106">
    <property type="entry name" value="SORTILIN RELATED"/>
    <property type="match status" value="1"/>
</dbReference>
<dbReference type="InterPro" id="IPR031778">
    <property type="entry name" value="Sortilin_N"/>
</dbReference>
<dbReference type="InterPro" id="IPR050310">
    <property type="entry name" value="VPS10-sortilin"/>
</dbReference>
<evidence type="ECO:0000256" key="15">
    <source>
        <dbReference type="ARBA" id="ARBA00046293"/>
    </source>
</evidence>
<feature type="chain" id="PRO_5016768989" description="Vacuolar protein sorting/targeting protein 10" evidence="17">
    <location>
        <begin position="25"/>
        <end position="1457"/>
    </location>
</feature>
<gene>
    <name evidence="19" type="primary">VPS10</name>
    <name evidence="19" type="ORF">Hypma_003265</name>
</gene>
<organism evidence="19 20">
    <name type="scientific">Hypsizygus marmoreus</name>
    <name type="common">White beech mushroom</name>
    <name type="synonym">Agaricus marmoreus</name>
    <dbReference type="NCBI Taxonomy" id="39966"/>
    <lineage>
        <taxon>Eukaryota</taxon>
        <taxon>Fungi</taxon>
        <taxon>Dikarya</taxon>
        <taxon>Basidiomycota</taxon>
        <taxon>Agaricomycotina</taxon>
        <taxon>Agaricomycetes</taxon>
        <taxon>Agaricomycetidae</taxon>
        <taxon>Agaricales</taxon>
        <taxon>Tricholomatineae</taxon>
        <taxon>Lyophyllaceae</taxon>
        <taxon>Hypsizygus</taxon>
    </lineage>
</organism>
<comment type="function">
    <text evidence="11">Functions as a sorting receptor in the Golgi compartment required for the intracellular sorting and delivery of soluble vacuolar proteins, like carboxypeptidase Y (CPY) and proteinase A. Executes multiple rounds of sorting by cycling between the late Golgi and a prevacuolar endosome-like compartment.</text>
</comment>
<keyword evidence="8 16" id="KW-0472">Membrane</keyword>
<sequence length="1457" mass="163983">MIQRQGIAVLLLYSLFSFLLSVAAQKPESTITSFQNLPAKLFFFDDTEAAIFHDSQEGNVYVSLNEGKTWNRAEDIPKGEAAMVIEHPFNNRYAFALTNGKTHYRTEDRGKSWRKFEVSLPPALVPRPLSFHSDSAKYGYILYQGTSCDKKGWGAVCHDETYYTKEAFSDTPKKLLTETSRCQFAHSSKDFKADAHSDLIYCVAFDTSTNTGSHALSSSRLFSSTDFFGKENKIEDLGIGKNAKGIIAFAIVSKYAVVAMKDLAPGNNGEMLLYVTIDAKTWAKAQFPHSSSAKLRENAYTIVESTKHSLAVDVVLHDRSTLGTLFMSNSNGTFFVESLKDTNRNEMGYVDYERLYGVDGVGLANIVANAKDVEGRGATKQLKTLITFDEGSSWQPIRAPSKDVDGRPFHCNPSDADECSLHFHSITTPHNFGRIFSSPAPGFAMGVGSVGETLLPYEESDTFLSTDAGLSWKMVRTDAHKYEFGDQGSILVVVNDEEGVDTVRYSLDLGNTWQSYKLGVKLRARALMTLPDSTSQKFVLLGQVARHDQTKEIGRVVIVFLDFAKTRSRKCTEKDFEKWYARPSKTECLMGHKQWYKRRKPDVDCYVGEKYKDPVEHEEDCECTEADYECDYNFVRNGNECIPVGPEPIPAGVCNGTPNQMYKGSSGYRKIPGNTCKGGVKKDEPVEKPCSKAQPQEGNVIHQTFEFPQLIVQHAYFKESTTILVRLADYSMWQSSNEGYTWKQLFPGRRFLAFYHHKYTPDRAYLITDTELFYYTTDTGRTWNEQRAPTPPNYFGAQVLRFHPSSDNLIWTGNRDCTGGGKNCHAEAQYSRDNGRKWYLVEKYVRNCAFTKDKELQADPNEILCESYRDKKGAQKDFEADNPLQLVVGSNFFSRKRKLFDQVVGFAKFSEFLVVASTQSEGRSLELQVSLNGNTFATGRFPPGMRPETHAYTVLESSTKALFLHMTMSEPPAPYWGNILKSNSNGTYFGISIENVNRDERGFVDFEKMIGLDGIALINIVGNAKDAAVSKGKALQTRITHNDGSTWKPLTPPKIDSQGRTYKCDGAKCALHVHGYTERLDPRATYSSPSVVGLLMAVGNVGESLAPYKESDTFLSRDAGFTWEEVHKDAHLWEFGDSGSILVMANDEEPTDHVLFSTDEGLHWREYQFTKEKMRIRFIVTVPSDTSRRFILMGNYPKSSGSVAVHVDFSALTSKKCVLSIEDPGHDDFELWSPSEERAERCLFGRQTLYHRRVRETNCVVGSQPKAVERVVSNCPCAKIDFECEFNHVKNSADECVLVSGTTPLPDDSSCKNGEEYWYERTAYRLIPYSSCEEGLRLDRGARHICPGFKSHGAFFWLFVLMIPFAFTALVGYYYYRRSGLARGTIRLPGDARPAFGGDSGILETLASVPWFIVGIAGIAWEWLISQTDRIGLRSRRGYRDLRVDEDAQILRFEDED</sequence>
<dbReference type="Gene3D" id="2.130.10.10">
    <property type="entry name" value="YVTN repeat-like/Quinoprotein amine dehydrogenase"/>
    <property type="match status" value="2"/>
</dbReference>
<dbReference type="InterPro" id="IPR006581">
    <property type="entry name" value="VPS10"/>
</dbReference>
<evidence type="ECO:0000256" key="1">
    <source>
        <dbReference type="ARBA" id="ARBA00004198"/>
    </source>
</evidence>
<evidence type="ECO:0000256" key="13">
    <source>
        <dbReference type="ARBA" id="ARBA00031354"/>
    </source>
</evidence>
<dbReference type="Proteomes" id="UP000076154">
    <property type="component" value="Unassembled WGS sequence"/>
</dbReference>
<dbReference type="GO" id="GO:0006896">
    <property type="term" value="P:Golgi to vacuole transport"/>
    <property type="evidence" value="ECO:0007669"/>
    <property type="project" value="TreeGrafter"/>
</dbReference>
<dbReference type="OrthoDB" id="443634at2759"/>
<dbReference type="GO" id="GO:0005794">
    <property type="term" value="C:Golgi apparatus"/>
    <property type="evidence" value="ECO:0007669"/>
    <property type="project" value="UniProtKB-SubCell"/>
</dbReference>
<dbReference type="Pfam" id="PF15901">
    <property type="entry name" value="Sortilin_C"/>
    <property type="match status" value="2"/>
</dbReference>
<keyword evidence="20" id="KW-1185">Reference proteome</keyword>
<evidence type="ECO:0000256" key="10">
    <source>
        <dbReference type="ARBA" id="ARBA00023180"/>
    </source>
</evidence>
<evidence type="ECO:0000256" key="16">
    <source>
        <dbReference type="SAM" id="Phobius"/>
    </source>
</evidence>
<dbReference type="InterPro" id="IPR015943">
    <property type="entry name" value="WD40/YVTN_repeat-like_dom_sf"/>
</dbReference>
<reference evidence="19" key="1">
    <citation type="submission" date="2018-04" db="EMBL/GenBank/DDBJ databases">
        <title>Whole genome sequencing of Hypsizygus marmoreus.</title>
        <authorList>
            <person name="Choi I.-G."/>
            <person name="Min B."/>
            <person name="Kim J.-G."/>
            <person name="Kim S."/>
            <person name="Oh Y.-L."/>
            <person name="Kong W.-S."/>
            <person name="Park H."/>
            <person name="Jeong J."/>
            <person name="Song E.-S."/>
        </authorList>
    </citation>
    <scope>NUCLEOTIDE SEQUENCE [LARGE SCALE GENOMIC DNA]</scope>
    <source>
        <strain evidence="19">51987-8</strain>
    </source>
</reference>
<keyword evidence="3 16" id="KW-0812">Transmembrane</keyword>
<dbReference type="Gene3D" id="3.30.60.270">
    <property type="match status" value="2"/>
</dbReference>
<evidence type="ECO:0000259" key="18">
    <source>
        <dbReference type="SMART" id="SM00602"/>
    </source>
</evidence>
<dbReference type="FunFam" id="3.30.60.270:FF:000005">
    <property type="entry name" value="Sortilin"/>
    <property type="match status" value="1"/>
</dbReference>
<evidence type="ECO:0000256" key="3">
    <source>
        <dbReference type="ARBA" id="ARBA00022692"/>
    </source>
</evidence>
<feature type="signal peptide" evidence="17">
    <location>
        <begin position="1"/>
        <end position="24"/>
    </location>
</feature>
<evidence type="ECO:0000256" key="6">
    <source>
        <dbReference type="ARBA" id="ARBA00022989"/>
    </source>
</evidence>
<evidence type="ECO:0000256" key="17">
    <source>
        <dbReference type="SAM" id="SignalP"/>
    </source>
</evidence>
<evidence type="ECO:0000313" key="19">
    <source>
        <dbReference type="EMBL" id="RDB27786.1"/>
    </source>
</evidence>
<feature type="domain" description="VPS10" evidence="18">
    <location>
        <begin position="49"/>
        <end position="695"/>
    </location>
</feature>
<evidence type="ECO:0000256" key="9">
    <source>
        <dbReference type="ARBA" id="ARBA00023170"/>
    </source>
</evidence>
<dbReference type="InParanoid" id="A0A369KA45"/>
<evidence type="ECO:0000313" key="20">
    <source>
        <dbReference type="Proteomes" id="UP000076154"/>
    </source>
</evidence>
<keyword evidence="7" id="KW-0333">Golgi apparatus</keyword>
<dbReference type="Gene3D" id="2.10.70.80">
    <property type="match status" value="2"/>
</dbReference>
<keyword evidence="6 16" id="KW-1133">Transmembrane helix</keyword>
<dbReference type="GO" id="GO:0005829">
    <property type="term" value="C:cytosol"/>
    <property type="evidence" value="ECO:0007669"/>
    <property type="project" value="GOC"/>
</dbReference>
<evidence type="ECO:0000256" key="14">
    <source>
        <dbReference type="ARBA" id="ARBA00031902"/>
    </source>
</evidence>
<protein>
    <recommendedName>
        <fullName evidence="2">Vacuolar protein sorting/targeting protein 10</fullName>
    </recommendedName>
    <alternativeName>
        <fullName evidence="13">Carboxypeptidase Y receptor</fullName>
    </alternativeName>
    <alternativeName>
        <fullName evidence="12 14">Sortilin VPS10</fullName>
    </alternativeName>
</protein>
<dbReference type="STRING" id="39966.A0A369KA45"/>
<dbReference type="Pfam" id="PF15902">
    <property type="entry name" value="Sortilin-Vps10"/>
    <property type="match status" value="2"/>
</dbReference>
<dbReference type="InterPro" id="IPR031777">
    <property type="entry name" value="Sortilin_C"/>
</dbReference>
<dbReference type="FunFam" id="2.10.70.80:FF:000001">
    <property type="entry name" value="Sortilin-related VPS10 domain-containing receptor 1"/>
    <property type="match status" value="1"/>
</dbReference>
<accession>A0A369KA45</accession>
<dbReference type="GO" id="GO:0006623">
    <property type="term" value="P:protein targeting to vacuole"/>
    <property type="evidence" value="ECO:0007669"/>
    <property type="project" value="TreeGrafter"/>
</dbReference>
<proteinExistence type="predicted"/>
<dbReference type="PANTHER" id="PTHR12106:SF27">
    <property type="entry name" value="SORTILIN-RELATED RECEPTOR"/>
    <property type="match status" value="1"/>
</dbReference>
<name>A0A369KA45_HYPMA</name>
<evidence type="ECO:0000256" key="7">
    <source>
        <dbReference type="ARBA" id="ARBA00023034"/>
    </source>
</evidence>
<dbReference type="GO" id="GO:0016020">
    <property type="term" value="C:membrane"/>
    <property type="evidence" value="ECO:0007669"/>
    <property type="project" value="InterPro"/>
</dbReference>
<keyword evidence="10" id="KW-0325">Glycoprotein</keyword>